<keyword evidence="5 9" id="KW-0812">Transmembrane</keyword>
<feature type="transmembrane region" description="Helical" evidence="9">
    <location>
        <begin position="386"/>
        <end position="406"/>
    </location>
</feature>
<dbReference type="NCBIfam" id="TIGR03802">
    <property type="entry name" value="Asp_Ala_antiprt"/>
    <property type="match status" value="1"/>
</dbReference>
<accession>A0A3S4XJQ5</accession>
<dbReference type="InterPro" id="IPR006512">
    <property type="entry name" value="YidE_YbjL"/>
</dbReference>
<comment type="subcellular location">
    <subcellularLocation>
        <location evidence="1">Cell membrane</location>
        <topology evidence="1">Multi-pass membrane protein</topology>
    </subcellularLocation>
</comment>
<evidence type="ECO:0000256" key="6">
    <source>
        <dbReference type="ARBA" id="ARBA00022737"/>
    </source>
</evidence>
<dbReference type="InterPro" id="IPR050144">
    <property type="entry name" value="AAE_transporter"/>
</dbReference>
<dbReference type="GO" id="GO:0006813">
    <property type="term" value="P:potassium ion transport"/>
    <property type="evidence" value="ECO:0007669"/>
    <property type="project" value="InterPro"/>
</dbReference>
<dbReference type="InterPro" id="IPR006037">
    <property type="entry name" value="RCK_C"/>
</dbReference>
<proteinExistence type="inferred from homology"/>
<evidence type="ECO:0000256" key="9">
    <source>
        <dbReference type="SAM" id="Phobius"/>
    </source>
</evidence>
<feature type="transmembrane region" description="Helical" evidence="9">
    <location>
        <begin position="62"/>
        <end position="81"/>
    </location>
</feature>
<dbReference type="GO" id="GO:0008324">
    <property type="term" value="F:monoatomic cation transmembrane transporter activity"/>
    <property type="evidence" value="ECO:0007669"/>
    <property type="project" value="InterPro"/>
</dbReference>
<comment type="similarity">
    <text evidence="2">Belongs to the AAE transporter (TC 2.A.81) family.</text>
</comment>
<dbReference type="AlphaFoldDB" id="A0A3S4XJQ5"/>
<dbReference type="Gene3D" id="3.30.70.1450">
    <property type="entry name" value="Regulator of K+ conductance, C-terminal domain"/>
    <property type="match status" value="1"/>
</dbReference>
<feature type="transmembrane region" description="Helical" evidence="9">
    <location>
        <begin position="478"/>
        <end position="501"/>
    </location>
</feature>
<evidence type="ECO:0000256" key="7">
    <source>
        <dbReference type="ARBA" id="ARBA00022989"/>
    </source>
</evidence>
<sequence length="561" mass="58924">MILIHSIFQLSPEIALFIALALGTWIGKFKFGKFQLGGVAGALVISVILSQFGVTIDDGIKGVLFALFIYAVGFESGPQFFSSLGLKSIKEIVLAVVLAVSGLATVVILARVFDLDKGTAAGIAAGALTQSAIIGTASSAIEKLGLSPDISQHLQSNVAIGYAVTYIFGSLGAIIICVNILPWFMRRGLREDAIKAEAALLNGQKKYEPGETPALPDLVGRVFKVAYAAGKTVAQIEDSASAGKITVERVKRRGDIIGLSSDLILERDDILLIVGRRAGMVHLDELVGPETTDNDGMEMVVVTRDIIISNKIYANKTISQLQTTSKALRHGIYFLSLSRGQHAIPLSSSTTIKAGDVVTVYGLNEDILRLAQEIGPVIAVSEKTDFIYHGIGVAVGLLIGLAVVHIGSIPLTLGAGGGALFSGLIFGWYRSRHMVMGNMPTAASGLLKDLGLAGFVAVVGLQSGQQAIHTIAQSGVSIFFIGVVVTIVPLIITMLVGKYILRYDNTAIFAGALSGTRSANPAFGEILVKAGNSVPTVPFAITYALANVFLTLLGPLIVALV</sequence>
<feature type="domain" description="RCK C-terminal" evidence="10">
    <location>
        <begin position="295"/>
        <end position="376"/>
    </location>
</feature>
<evidence type="ECO:0000259" key="10">
    <source>
        <dbReference type="PROSITE" id="PS51202"/>
    </source>
</evidence>
<keyword evidence="6" id="KW-0677">Repeat</keyword>
<keyword evidence="7 9" id="KW-1133">Transmembrane helix</keyword>
<feature type="transmembrane region" description="Helical" evidence="9">
    <location>
        <begin position="34"/>
        <end position="56"/>
    </location>
</feature>
<feature type="transmembrane region" description="Helical" evidence="9">
    <location>
        <begin position="412"/>
        <end position="429"/>
    </location>
</feature>
<keyword evidence="4" id="KW-1003">Cell membrane</keyword>
<dbReference type="PANTHER" id="PTHR30445:SF9">
    <property type="match status" value="1"/>
</dbReference>
<dbReference type="PANTHER" id="PTHR30445">
    <property type="entry name" value="K(+)_H(+) ANTIPORTER SUBUNIT KHTT"/>
    <property type="match status" value="1"/>
</dbReference>
<dbReference type="Pfam" id="PF02080">
    <property type="entry name" value="TrkA_C"/>
    <property type="match status" value="1"/>
</dbReference>
<evidence type="ECO:0000256" key="2">
    <source>
        <dbReference type="ARBA" id="ARBA00009854"/>
    </source>
</evidence>
<organism evidence="11 12">
    <name type="scientific">Serratia fonticola</name>
    <dbReference type="NCBI Taxonomy" id="47917"/>
    <lineage>
        <taxon>Bacteria</taxon>
        <taxon>Pseudomonadati</taxon>
        <taxon>Pseudomonadota</taxon>
        <taxon>Gammaproteobacteria</taxon>
        <taxon>Enterobacterales</taxon>
        <taxon>Yersiniaceae</taxon>
        <taxon>Serratia</taxon>
    </lineage>
</organism>
<name>A0A3S4XJQ5_SERFO</name>
<dbReference type="SUPFAM" id="SSF116726">
    <property type="entry name" value="TrkA C-terminal domain-like"/>
    <property type="match status" value="2"/>
</dbReference>
<dbReference type="RefSeq" id="WP_121607744.1">
    <property type="nucleotide sequence ID" value="NZ_CAMFLQ010000038.1"/>
</dbReference>
<feature type="transmembrane region" description="Helical" evidence="9">
    <location>
        <begin position="93"/>
        <end position="113"/>
    </location>
</feature>
<dbReference type="Proteomes" id="UP000270487">
    <property type="component" value="Chromosome"/>
</dbReference>
<feature type="transmembrane region" description="Helical" evidence="9">
    <location>
        <begin position="539"/>
        <end position="560"/>
    </location>
</feature>
<gene>
    <name evidence="11" type="ORF">NCTC13193_04750</name>
</gene>
<evidence type="ECO:0000313" key="12">
    <source>
        <dbReference type="Proteomes" id="UP000270487"/>
    </source>
</evidence>
<dbReference type="NCBIfam" id="TIGR01625">
    <property type="entry name" value="YidE_YbjL_dupl"/>
    <property type="match status" value="1"/>
</dbReference>
<keyword evidence="3" id="KW-0813">Transport</keyword>
<dbReference type="EMBL" id="LR134492">
    <property type="protein sequence ID" value="VEI74822.1"/>
    <property type="molecule type" value="Genomic_DNA"/>
</dbReference>
<feature type="transmembrane region" description="Helical" evidence="9">
    <location>
        <begin position="159"/>
        <end position="181"/>
    </location>
</feature>
<evidence type="ECO:0000256" key="5">
    <source>
        <dbReference type="ARBA" id="ARBA00022692"/>
    </source>
</evidence>
<feature type="transmembrane region" description="Helical" evidence="9">
    <location>
        <begin position="6"/>
        <end position="27"/>
    </location>
</feature>
<evidence type="ECO:0000256" key="4">
    <source>
        <dbReference type="ARBA" id="ARBA00022475"/>
    </source>
</evidence>
<evidence type="ECO:0000256" key="8">
    <source>
        <dbReference type="ARBA" id="ARBA00023136"/>
    </source>
</evidence>
<dbReference type="PROSITE" id="PS51202">
    <property type="entry name" value="RCK_C"/>
    <property type="match status" value="1"/>
</dbReference>
<dbReference type="GO" id="GO:0005886">
    <property type="term" value="C:plasma membrane"/>
    <property type="evidence" value="ECO:0007669"/>
    <property type="project" value="UniProtKB-SubCell"/>
</dbReference>
<evidence type="ECO:0000313" key="11">
    <source>
        <dbReference type="EMBL" id="VEI74822.1"/>
    </source>
</evidence>
<protein>
    <submittedName>
        <fullName evidence="11">Putative transporter</fullName>
    </submittedName>
</protein>
<dbReference type="InterPro" id="IPR036721">
    <property type="entry name" value="RCK_C_sf"/>
</dbReference>
<keyword evidence="8 9" id="KW-0472">Membrane</keyword>
<evidence type="ECO:0000256" key="3">
    <source>
        <dbReference type="ARBA" id="ARBA00022448"/>
    </source>
</evidence>
<reference evidence="11 12" key="1">
    <citation type="submission" date="2018-12" db="EMBL/GenBank/DDBJ databases">
        <authorList>
            <consortium name="Pathogen Informatics"/>
        </authorList>
    </citation>
    <scope>NUCLEOTIDE SEQUENCE [LARGE SCALE GENOMIC DNA]</scope>
    <source>
        <strain evidence="11 12">NCTC13193</strain>
    </source>
</reference>
<dbReference type="Pfam" id="PF06826">
    <property type="entry name" value="Asp-Al_Ex"/>
    <property type="match status" value="2"/>
</dbReference>
<evidence type="ECO:0000256" key="1">
    <source>
        <dbReference type="ARBA" id="ARBA00004651"/>
    </source>
</evidence>
<dbReference type="InterPro" id="IPR022457">
    <property type="entry name" value="Asp_Ala_antiprt"/>
</dbReference>